<keyword evidence="3" id="KW-1185">Reference proteome</keyword>
<dbReference type="PROSITE" id="PS50060">
    <property type="entry name" value="MAM_2"/>
    <property type="match status" value="4"/>
</dbReference>
<feature type="domain" description="MAM" evidence="2">
    <location>
        <begin position="307"/>
        <end position="463"/>
    </location>
</feature>
<organism evidence="3 4">
    <name type="scientific">Clupea harengus</name>
    <name type="common">Atlantic herring</name>
    <dbReference type="NCBI Taxonomy" id="7950"/>
    <lineage>
        <taxon>Eukaryota</taxon>
        <taxon>Metazoa</taxon>
        <taxon>Chordata</taxon>
        <taxon>Craniata</taxon>
        <taxon>Vertebrata</taxon>
        <taxon>Euteleostomi</taxon>
        <taxon>Actinopterygii</taxon>
        <taxon>Neopterygii</taxon>
        <taxon>Teleostei</taxon>
        <taxon>Clupei</taxon>
        <taxon>Clupeiformes</taxon>
        <taxon>Clupeoidei</taxon>
        <taxon>Clupeidae</taxon>
        <taxon>Clupea</taxon>
    </lineage>
</organism>
<dbReference type="PROSITE" id="PS00740">
    <property type="entry name" value="MAM_1"/>
    <property type="match status" value="1"/>
</dbReference>
<gene>
    <name evidence="4" type="primary">LOC105910444</name>
</gene>
<evidence type="ECO:0000259" key="2">
    <source>
        <dbReference type="PROSITE" id="PS50060"/>
    </source>
</evidence>
<evidence type="ECO:0000256" key="1">
    <source>
        <dbReference type="SAM" id="MobiDB-lite"/>
    </source>
</evidence>
<dbReference type="RefSeq" id="XP_031414434.1">
    <property type="nucleotide sequence ID" value="XM_031558574.1"/>
</dbReference>
<dbReference type="KEGG" id="char:105910444"/>
<dbReference type="PRINTS" id="PR00020">
    <property type="entry name" value="MAMDOMAIN"/>
</dbReference>
<protein>
    <submittedName>
        <fullName evidence="4">MAM domain-containing protein 2-like</fullName>
    </submittedName>
</protein>
<feature type="domain" description="MAM" evidence="2">
    <location>
        <begin position="135"/>
        <end position="296"/>
    </location>
</feature>
<dbReference type="AlphaFoldDB" id="A0A6P8ER40"/>
<dbReference type="CDD" id="cd06263">
    <property type="entry name" value="MAM"/>
    <property type="match status" value="4"/>
</dbReference>
<dbReference type="SMART" id="SM00137">
    <property type="entry name" value="MAM"/>
    <property type="match status" value="3"/>
</dbReference>
<proteinExistence type="predicted"/>
<evidence type="ECO:0000313" key="4">
    <source>
        <dbReference type="RefSeq" id="XP_031414434.1"/>
    </source>
</evidence>
<dbReference type="Proteomes" id="UP000515152">
    <property type="component" value="Chromosome 21"/>
</dbReference>
<dbReference type="InterPro" id="IPR013320">
    <property type="entry name" value="ConA-like_dom_sf"/>
</dbReference>
<dbReference type="Pfam" id="PF00629">
    <property type="entry name" value="MAM"/>
    <property type="match status" value="4"/>
</dbReference>
<reference evidence="4" key="1">
    <citation type="submission" date="2025-08" db="UniProtKB">
        <authorList>
            <consortium name="RefSeq"/>
        </authorList>
    </citation>
    <scope>IDENTIFICATION</scope>
</reference>
<sequence length="650" mass="71848">MAVQVTGPDRRSLAYLSVLRGRESGYVALEAEGSAGVRGVLLSAEVEAPEEWHCIRLVYQISSSGSLQVALRSEGESFDRPLWTSQQPSHSWSRVNIDIHNSTQTYRVVLEGLTGGEAASAVSIADIQVTSGYCIECDFEKNHLCGYKNQWNSKVKWFVGGGSLETTPTQPNTTGRYMYVDSAYTQTFQEVAQLVSPLTTEPLSGCLSFSYQQQQAEGHWLSFHTRDQAGQYQELWRAPEPADQQQQQLTQVWIPVQVDMKAPNPVQLVFEVAYNGPAGGRVLLDDVSFSPEFCDAGTEPMFDTSVANCDFEIGFCQYRQTVRGWKRVLMQPNIYQTGDHTTGTGAFLLTAPRFADQSSYVSQLVGPVLPGGLKFCLRFFSSLRGFGSAAPPLAVYLQHMHSGALQEVWRQSDNTRDVWTAHEITLHTQHSTQVVFVSTCKSFWNCSSVGLDDISMSLGDCASPSGSPGPFLCDFEAGMCGYSQDQKDSADWLRNRGPTPTAFTGPTRDHTSGRGHYLHIEASLMLTGQQARLVSGMLRGSRGRHCLRFFYSMFGSGTGDLSVLLRKALDGRDVLLWKRSGEQGISWLRATVNYQCDEQHQIVFEASRGSSLRSDTAIDDIMFERGLCPDADDQFKPSGLPGDENGNITY</sequence>
<feature type="region of interest" description="Disordered" evidence="1">
    <location>
        <begin position="630"/>
        <end position="650"/>
    </location>
</feature>
<name>A0A6P8ER40_CLUHA</name>
<dbReference type="SUPFAM" id="SSF49899">
    <property type="entry name" value="Concanavalin A-like lectins/glucanases"/>
    <property type="match status" value="4"/>
</dbReference>
<dbReference type="PANTHER" id="PTHR23282">
    <property type="entry name" value="APICAL ENDOSOMAL GLYCOPROTEIN PRECURSOR"/>
    <property type="match status" value="1"/>
</dbReference>
<dbReference type="GeneID" id="105910444"/>
<dbReference type="Gene3D" id="2.60.120.200">
    <property type="match status" value="4"/>
</dbReference>
<evidence type="ECO:0000313" key="3">
    <source>
        <dbReference type="Proteomes" id="UP000515152"/>
    </source>
</evidence>
<dbReference type="PANTHER" id="PTHR23282:SF142">
    <property type="entry name" value="MAM DOMAIN-CONTAINING PROTEIN"/>
    <property type="match status" value="1"/>
</dbReference>
<feature type="domain" description="MAM" evidence="2">
    <location>
        <begin position="471"/>
        <end position="630"/>
    </location>
</feature>
<dbReference type="GO" id="GO:0016020">
    <property type="term" value="C:membrane"/>
    <property type="evidence" value="ECO:0007669"/>
    <property type="project" value="InterPro"/>
</dbReference>
<accession>A0A6P8ER40</accession>
<dbReference type="InterPro" id="IPR051560">
    <property type="entry name" value="MAM_domain-containing"/>
</dbReference>
<dbReference type="OrthoDB" id="10020495at2759"/>
<feature type="domain" description="MAM" evidence="2">
    <location>
        <begin position="33"/>
        <end position="136"/>
    </location>
</feature>
<dbReference type="InterPro" id="IPR000998">
    <property type="entry name" value="MAM_dom"/>
</dbReference>